<protein>
    <recommendedName>
        <fullName evidence="2">VWFA domain-containing protein</fullName>
    </recommendedName>
</protein>
<feature type="region of interest" description="Disordered" evidence="1">
    <location>
        <begin position="75"/>
        <end position="108"/>
    </location>
</feature>
<dbReference type="RefSeq" id="WP_262564531.1">
    <property type="nucleotide sequence ID" value="NZ_JAPFCC010000001.1"/>
</dbReference>
<gene>
    <name evidence="3" type="ORF">NX722_19510</name>
</gene>
<dbReference type="Gene3D" id="3.40.50.410">
    <property type="entry name" value="von Willebrand factor, type A domain"/>
    <property type="match status" value="1"/>
</dbReference>
<dbReference type="PANTHER" id="PTHR34706">
    <property type="entry name" value="SLR1338 PROTEIN"/>
    <property type="match status" value="1"/>
</dbReference>
<dbReference type="EMBL" id="JAPFCC010000001">
    <property type="protein sequence ID" value="MCW7554765.1"/>
    <property type="molecule type" value="Genomic_DNA"/>
</dbReference>
<evidence type="ECO:0000256" key="1">
    <source>
        <dbReference type="SAM" id="MobiDB-lite"/>
    </source>
</evidence>
<dbReference type="SUPFAM" id="SSF53300">
    <property type="entry name" value="vWA-like"/>
    <property type="match status" value="1"/>
</dbReference>
<feature type="region of interest" description="Disordered" evidence="1">
    <location>
        <begin position="233"/>
        <end position="262"/>
    </location>
</feature>
<reference evidence="3 4" key="1">
    <citation type="submission" date="2022-10" db="EMBL/GenBank/DDBJ databases">
        <title>High-quality genome sequences of two octocoral-associated bacteria, Endozoicomonas euniceicola EF212 and Endozoicomonas gorgoniicola PS125.</title>
        <authorList>
            <person name="Chiou Y.-J."/>
            <person name="Chen Y.-H."/>
        </authorList>
    </citation>
    <scope>NUCLEOTIDE SEQUENCE [LARGE SCALE GENOMIC DNA]</scope>
    <source>
        <strain evidence="3 4">PS125</strain>
    </source>
</reference>
<evidence type="ECO:0000313" key="3">
    <source>
        <dbReference type="EMBL" id="MCW7554765.1"/>
    </source>
</evidence>
<accession>A0ABT3MZG6</accession>
<dbReference type="PROSITE" id="PS50234">
    <property type="entry name" value="VWFA"/>
    <property type="match status" value="1"/>
</dbReference>
<organism evidence="3 4">
    <name type="scientific">Endozoicomonas gorgoniicola</name>
    <dbReference type="NCBI Taxonomy" id="1234144"/>
    <lineage>
        <taxon>Bacteria</taxon>
        <taxon>Pseudomonadati</taxon>
        <taxon>Pseudomonadota</taxon>
        <taxon>Gammaproteobacteria</taxon>
        <taxon>Oceanospirillales</taxon>
        <taxon>Endozoicomonadaceae</taxon>
        <taxon>Endozoicomonas</taxon>
    </lineage>
</organism>
<dbReference type="InterPro" id="IPR002035">
    <property type="entry name" value="VWF_A"/>
</dbReference>
<dbReference type="Proteomes" id="UP001209854">
    <property type="component" value="Unassembled WGS sequence"/>
</dbReference>
<feature type="domain" description="VWFA" evidence="2">
    <location>
        <begin position="357"/>
        <end position="554"/>
    </location>
</feature>
<keyword evidence="4" id="KW-1185">Reference proteome</keyword>
<evidence type="ECO:0000259" key="2">
    <source>
        <dbReference type="PROSITE" id="PS50234"/>
    </source>
</evidence>
<sequence length="676" mass="75737">MAWNLYRIREVLLLCLLWLPAQGWCQTHSDRPAKLAFGAFGSGHSGSMPFIRGADPAQLLKLPMFPDLVHSMPEHNGILLPPDDSEKKTDSKGQIPNSLIQKPRPELWEEDRERVNEALKAFEEQDVSEFEWSEPDDNRSQIAEILQRENQKTATVPGPPADPDDFKGQQVYRQKQAAAFRDKTDDTLKLPFARTQDNFNNDDRLKMERDKNDSQFELDTGYVYQGSIKGVLSLPSQNQNSGSTSKAPSAPPSDAPPSYEEAIENGGYIPLAERTQQTLVIRSGGLAWEPTLPIASDVIQVLKVNPRVAGTGINHLPDSTQQLDLLGESQAAVLGAASLLEIPVGITSKFSKLREYHLDLIIDDSGSMGEPDTGLSYEESGTIQLTRMDELKFRLRAIIPLLAAVSAQGITIRCLNAAETQSIPGDMKVRDKEAALRDFVDSIRPSYGTPLNGALRDSFDQARLQQRQTVAYIFTDGEPSDYADEVYGIEGFIQLVKRIRREARADFFPIGLMPCTNKKSCIKWMNKLDSDNSLGRIQVVDDYFSERKEVYNHHGGLIPYTLGLYLSAALLGPIDQTLDNLDESEIFSRLQLEEFMGYRISSEEYQRYLASAKAAVRNRKRWERGQHPVDILNREPIYLRGQTLYRVGSGYMDADSDDDDDPGMPDIEQCPNCTIL</sequence>
<dbReference type="PANTHER" id="PTHR34706:SF1">
    <property type="entry name" value="VWFA DOMAIN-CONTAINING PROTEIN"/>
    <property type="match status" value="1"/>
</dbReference>
<proteinExistence type="predicted"/>
<comment type="caution">
    <text evidence="3">The sequence shown here is derived from an EMBL/GenBank/DDBJ whole genome shotgun (WGS) entry which is preliminary data.</text>
</comment>
<dbReference type="InterPro" id="IPR036465">
    <property type="entry name" value="vWFA_dom_sf"/>
</dbReference>
<evidence type="ECO:0000313" key="4">
    <source>
        <dbReference type="Proteomes" id="UP001209854"/>
    </source>
</evidence>
<name>A0ABT3MZG6_9GAMM</name>